<comment type="caution">
    <text evidence="1">The sequence shown here is derived from an EMBL/GenBank/DDBJ whole genome shotgun (WGS) entry which is preliminary data.</text>
</comment>
<protein>
    <recommendedName>
        <fullName evidence="3">CBM20 domain-containing protein</fullName>
    </recommendedName>
</protein>
<proteinExistence type="predicted"/>
<dbReference type="EMBL" id="JEMT01017406">
    <property type="protein sequence ID" value="EXX68105.1"/>
    <property type="molecule type" value="Genomic_DNA"/>
</dbReference>
<evidence type="ECO:0000313" key="1">
    <source>
        <dbReference type="EMBL" id="EXX68105.1"/>
    </source>
</evidence>
<name>A0A015JLM3_RHIIW</name>
<dbReference type="Proteomes" id="UP000022910">
    <property type="component" value="Unassembled WGS sequence"/>
</dbReference>
<accession>A0A015JLM3</accession>
<sequence length="825" mass="98464">MSNRTIKFHIHLPGGIENIGQPIVLGDGKELGFWQKPIVKLRQPFPENLTYWQSELITISLPNFSKTNNIKYKFAIHIPTSINEEEGENVFEGNSPEDDRMLDIERENQFAIWKNNSDLSQKLNIHIDKIYDYAFVNYIFNSIRFYNLKDKILEYQYLLYYYNDITIHASNIDYIINNIKYELKERRIFLCLLLGHYISKQEFNYELPKFFPSGLLLDVIDNYKQKNLPSITKNPMKIAITCLVQHNAFQHQFRWVKIFTIAAEIDPEFIFIYYLKDLSYPNDNLLENFIRELEIISPYINNTKNIEFEVYINLAKWLIEICHNNNALFKLWFDILLHNKAIDNNIFKFFIERIQKNISNDDIINLENRFNRVPKKIQGYISEAFRYHAIQSLSNPFMEWSYQEISSIKRFLQNDNLNWNKNDLIQSLELISQSDNLELLKLFPELLDNWFHKDFTDVKEKRIPKISNDWFTNLLDRLENISNKNDDNFIFLIFHQLEIMFPLIGYRRNTWNNLSIITINRVKACSEHQIIGATKFIIKLKENEVKELFSSIIKGIMSEIIQPINDRFIDKIFMLCDCKSDILNIPNTMCEDILCYIMFTLQNQTFMIDILEVYLSIIKSSRFWIIILNATGNVENLKASPYYQYIKMSTFELNKLLLEKSLNMRLLQQLLDFSDEQLFRYFREVIRENNGNNMIISKNNITTLRDLYNDFELQLNQLLDFYNGFCSDSKVTDVNHYIRDVRQRMEHTDNISLRQVLTQDYWAFHEKSLQSARNCYELNETLIFRNIFRTNLQNDAAATNVEYIAQKLVPIVIEKYYDICESFKK</sequence>
<evidence type="ECO:0008006" key="3">
    <source>
        <dbReference type="Google" id="ProtNLM"/>
    </source>
</evidence>
<reference evidence="1 2" key="1">
    <citation type="submission" date="2014-02" db="EMBL/GenBank/DDBJ databases">
        <title>Single nucleus genome sequencing reveals high similarity among nuclei of an endomycorrhizal fungus.</title>
        <authorList>
            <person name="Lin K."/>
            <person name="Geurts R."/>
            <person name="Zhang Z."/>
            <person name="Limpens E."/>
            <person name="Saunders D.G."/>
            <person name="Mu D."/>
            <person name="Pang E."/>
            <person name="Cao H."/>
            <person name="Cha H."/>
            <person name="Lin T."/>
            <person name="Zhou Q."/>
            <person name="Shang Y."/>
            <person name="Li Y."/>
            <person name="Ivanov S."/>
            <person name="Sharma T."/>
            <person name="Velzen R.V."/>
            <person name="Ruijter N.D."/>
            <person name="Aanen D.K."/>
            <person name="Win J."/>
            <person name="Kamoun S."/>
            <person name="Bisseling T."/>
            <person name="Huang S."/>
        </authorList>
    </citation>
    <scope>NUCLEOTIDE SEQUENCE [LARGE SCALE GENOMIC DNA]</scope>
    <source>
        <strain evidence="2">DAOM197198w</strain>
    </source>
</reference>
<dbReference type="STRING" id="1432141.A0A015JLM3"/>
<dbReference type="OrthoDB" id="2401878at2759"/>
<evidence type="ECO:0000313" key="2">
    <source>
        <dbReference type="Proteomes" id="UP000022910"/>
    </source>
</evidence>
<organism evidence="1 2">
    <name type="scientific">Rhizophagus irregularis (strain DAOM 197198w)</name>
    <name type="common">Glomus intraradices</name>
    <dbReference type="NCBI Taxonomy" id="1432141"/>
    <lineage>
        <taxon>Eukaryota</taxon>
        <taxon>Fungi</taxon>
        <taxon>Fungi incertae sedis</taxon>
        <taxon>Mucoromycota</taxon>
        <taxon>Glomeromycotina</taxon>
        <taxon>Glomeromycetes</taxon>
        <taxon>Glomerales</taxon>
        <taxon>Glomeraceae</taxon>
        <taxon>Rhizophagus</taxon>
    </lineage>
</organism>
<dbReference type="HOGENOM" id="CLU_413118_0_0_1"/>
<keyword evidence="2" id="KW-1185">Reference proteome</keyword>
<dbReference type="AlphaFoldDB" id="A0A015JLM3"/>
<gene>
    <name evidence="1" type="ORF">RirG_107990</name>
</gene>